<dbReference type="GO" id="GO:0005789">
    <property type="term" value="C:endoplasmic reticulum membrane"/>
    <property type="evidence" value="ECO:0007669"/>
    <property type="project" value="TreeGrafter"/>
</dbReference>
<protein>
    <submittedName>
        <fullName evidence="8">Transmembrane protein 41B</fullName>
    </submittedName>
</protein>
<keyword evidence="2 6" id="KW-0812">Transmembrane</keyword>
<accession>A0A177AYL9</accession>
<evidence type="ECO:0000256" key="6">
    <source>
        <dbReference type="SAM" id="Phobius"/>
    </source>
</evidence>
<evidence type="ECO:0000256" key="1">
    <source>
        <dbReference type="ARBA" id="ARBA00004141"/>
    </source>
</evidence>
<dbReference type="Proteomes" id="UP000078046">
    <property type="component" value="Unassembled WGS sequence"/>
</dbReference>
<comment type="caution">
    <text evidence="8">The sequence shown here is derived from an EMBL/GenBank/DDBJ whole genome shotgun (WGS) entry which is preliminary data.</text>
</comment>
<keyword evidence="3 6" id="KW-1133">Transmembrane helix</keyword>
<evidence type="ECO:0000256" key="2">
    <source>
        <dbReference type="ARBA" id="ARBA00022692"/>
    </source>
</evidence>
<evidence type="ECO:0000256" key="5">
    <source>
        <dbReference type="ARBA" id="ARBA00025797"/>
    </source>
</evidence>
<sequence>MKERPHFVFILLFVIIFAFMLYSLYFFTPSFKSHELQDLRLPRNIDQMKKLANVLILYKNDYFYNVLYIFILIYIILQTFAIPGSIFLSIISGFLFPIPLALIVVCSCSAIGATLCYYISMTIGKRLILTRFSQKIHKFSLMIENNKNCLFNYIVFLRVTPFLPNWFINITSPIINVPIFPFFWGTFIGVAPPSFIAIQSGKTLHQLTSTGELMTMSSIVLLISIAVVSIIPVIVKKRFTTPQIQND</sequence>
<evidence type="ECO:0000256" key="4">
    <source>
        <dbReference type="ARBA" id="ARBA00023136"/>
    </source>
</evidence>
<evidence type="ECO:0000313" key="8">
    <source>
        <dbReference type="EMBL" id="OAF66473.1"/>
    </source>
</evidence>
<dbReference type="OrthoDB" id="3364966at2759"/>
<comment type="similarity">
    <text evidence="5">Belongs to the TMEM41 family.</text>
</comment>
<feature type="transmembrane region" description="Helical" evidence="6">
    <location>
        <begin position="213"/>
        <end position="235"/>
    </location>
</feature>
<dbReference type="Pfam" id="PF09335">
    <property type="entry name" value="VTT_dom"/>
    <property type="match status" value="1"/>
</dbReference>
<gene>
    <name evidence="8" type="ORF">A3Q56_05802</name>
</gene>
<dbReference type="GO" id="GO:0000045">
    <property type="term" value="P:autophagosome assembly"/>
    <property type="evidence" value="ECO:0007669"/>
    <property type="project" value="TreeGrafter"/>
</dbReference>
<feature type="transmembrane region" description="Helical" evidence="6">
    <location>
        <begin position="94"/>
        <end position="120"/>
    </location>
</feature>
<evidence type="ECO:0000313" key="9">
    <source>
        <dbReference type="Proteomes" id="UP000078046"/>
    </source>
</evidence>
<feature type="transmembrane region" description="Helical" evidence="6">
    <location>
        <begin position="62"/>
        <end position="82"/>
    </location>
</feature>
<dbReference type="EMBL" id="LWCA01000923">
    <property type="protein sequence ID" value="OAF66473.1"/>
    <property type="molecule type" value="Genomic_DNA"/>
</dbReference>
<feature type="domain" description="VTT" evidence="7">
    <location>
        <begin position="82"/>
        <end position="201"/>
    </location>
</feature>
<feature type="transmembrane region" description="Helical" evidence="6">
    <location>
        <begin position="180"/>
        <end position="201"/>
    </location>
</feature>
<reference evidence="8 9" key="1">
    <citation type="submission" date="2016-04" db="EMBL/GenBank/DDBJ databases">
        <title>The genome of Intoshia linei affirms orthonectids as highly simplified spiralians.</title>
        <authorList>
            <person name="Mikhailov K.V."/>
            <person name="Slusarev G.S."/>
            <person name="Nikitin M.A."/>
            <person name="Logacheva M.D."/>
            <person name="Penin A."/>
            <person name="Aleoshin V."/>
            <person name="Panchin Y.V."/>
        </authorList>
    </citation>
    <scope>NUCLEOTIDE SEQUENCE [LARGE SCALE GENOMIC DNA]</scope>
    <source>
        <strain evidence="8">Intl2013</strain>
        <tissue evidence="8">Whole animal</tissue>
    </source>
</reference>
<dbReference type="PANTHER" id="PTHR43220:SF18">
    <property type="entry name" value="TRANSMEMBRANE PROTEIN 41B"/>
    <property type="match status" value="1"/>
</dbReference>
<keyword evidence="9" id="KW-1185">Reference proteome</keyword>
<dbReference type="InterPro" id="IPR045014">
    <property type="entry name" value="TM41A/B"/>
</dbReference>
<organism evidence="8 9">
    <name type="scientific">Intoshia linei</name>
    <dbReference type="NCBI Taxonomy" id="1819745"/>
    <lineage>
        <taxon>Eukaryota</taxon>
        <taxon>Metazoa</taxon>
        <taxon>Spiralia</taxon>
        <taxon>Lophotrochozoa</taxon>
        <taxon>Mesozoa</taxon>
        <taxon>Orthonectida</taxon>
        <taxon>Rhopaluridae</taxon>
        <taxon>Intoshia</taxon>
    </lineage>
</organism>
<keyword evidence="4 6" id="KW-0472">Membrane</keyword>
<evidence type="ECO:0000259" key="7">
    <source>
        <dbReference type="Pfam" id="PF09335"/>
    </source>
</evidence>
<feature type="transmembrane region" description="Helical" evidence="6">
    <location>
        <begin position="7"/>
        <end position="27"/>
    </location>
</feature>
<dbReference type="PANTHER" id="PTHR43220">
    <property type="match status" value="1"/>
</dbReference>
<comment type="subcellular location">
    <subcellularLocation>
        <location evidence="1">Membrane</location>
        <topology evidence="1">Multi-pass membrane protein</topology>
    </subcellularLocation>
</comment>
<proteinExistence type="inferred from homology"/>
<name>A0A177AYL9_9BILA</name>
<dbReference type="InterPro" id="IPR032816">
    <property type="entry name" value="VTT_dom"/>
</dbReference>
<evidence type="ECO:0000256" key="3">
    <source>
        <dbReference type="ARBA" id="ARBA00022989"/>
    </source>
</evidence>
<dbReference type="AlphaFoldDB" id="A0A177AYL9"/>